<sequence length="548" mass="58459">MAAPGHRPARPGRCPGRCTAAGPVHRRAVRHRSGGVVQREQGVSHRNRACACAAPFGCFSRRGPRVRRGAGEWRGGADRHGDLQPEPHPSAAKHPAPEKWAVQGCHRRGRPAAAERGRDSVACPATTAERPAAVARQRGATGRGLARSRSRDRSPDRRPRRDPPGTWRRTGPQSAALSARLPAIRRARGGTARHIVPLRRVAGGARRAPRAGSRAADRTWPGCRAAAEGRGTANPLRHRTRAAAVRDRRRRGIAVTPSYATGSELLGRVFDDLERGEPPPRYTVPGPFAPLDTRPGRLILFGGAPGTGKTAALLQIGVDLLRANPAARLLVANVEMAPALLVERILSRLSGVALTAIGNRELRKGDIGRLRAAVESFAPIAARLAFLNAPFALEHVAAAGTAFGANVLVLDYIQRITTEGGGKDKREQLETAATVLRRFCDAGALAIVASAVARQKHAGGSTYHELNLASFRGSSELEYGADAAYLLNVGDQGNVTFACEKNRHGPLRDILTRFDPDTQTFLPAPAGLEGFDEVPAAEPPSNGRRGKH</sequence>
<dbReference type="SUPFAM" id="SSF52540">
    <property type="entry name" value="P-loop containing nucleoside triphosphate hydrolases"/>
    <property type="match status" value="1"/>
</dbReference>
<accession>A0A7C4QNS4</accession>
<protein>
    <recommendedName>
        <fullName evidence="2">SF4 helicase domain-containing protein</fullName>
    </recommendedName>
</protein>
<dbReference type="Pfam" id="PF03796">
    <property type="entry name" value="DnaB_C"/>
    <property type="match status" value="1"/>
</dbReference>
<feature type="region of interest" description="Disordered" evidence="1">
    <location>
        <begin position="63"/>
        <end position="176"/>
    </location>
</feature>
<dbReference type="PANTHER" id="PTHR30153:SF2">
    <property type="entry name" value="REPLICATIVE DNA HELICASE"/>
    <property type="match status" value="1"/>
</dbReference>
<dbReference type="Gene3D" id="3.40.50.300">
    <property type="entry name" value="P-loop containing nucleotide triphosphate hydrolases"/>
    <property type="match status" value="1"/>
</dbReference>
<comment type="caution">
    <text evidence="3">The sequence shown here is derived from an EMBL/GenBank/DDBJ whole genome shotgun (WGS) entry which is preliminary data.</text>
</comment>
<dbReference type="PANTHER" id="PTHR30153">
    <property type="entry name" value="REPLICATIVE DNA HELICASE DNAB"/>
    <property type="match status" value="1"/>
</dbReference>
<reference evidence="3" key="1">
    <citation type="journal article" date="2020" name="mSystems">
        <title>Genome- and Community-Level Interaction Insights into Carbon Utilization and Element Cycling Functions of Hydrothermarchaeota in Hydrothermal Sediment.</title>
        <authorList>
            <person name="Zhou Z."/>
            <person name="Liu Y."/>
            <person name="Xu W."/>
            <person name="Pan J."/>
            <person name="Luo Z.H."/>
            <person name="Li M."/>
        </authorList>
    </citation>
    <scope>NUCLEOTIDE SEQUENCE [LARGE SCALE GENOMIC DNA]</scope>
    <source>
        <strain evidence="3">SpSt-508</strain>
    </source>
</reference>
<feature type="region of interest" description="Disordered" evidence="1">
    <location>
        <begin position="525"/>
        <end position="548"/>
    </location>
</feature>
<feature type="compositionally biased region" description="Basic and acidic residues" evidence="1">
    <location>
        <begin position="69"/>
        <end position="85"/>
    </location>
</feature>
<evidence type="ECO:0000313" key="3">
    <source>
        <dbReference type="EMBL" id="HGT37706.1"/>
    </source>
</evidence>
<gene>
    <name evidence="3" type="ORF">ENS64_00310</name>
</gene>
<evidence type="ECO:0000259" key="2">
    <source>
        <dbReference type="PROSITE" id="PS51199"/>
    </source>
</evidence>
<name>A0A7C4QNS4_9PLAN</name>
<dbReference type="InterPro" id="IPR027417">
    <property type="entry name" value="P-loop_NTPase"/>
</dbReference>
<evidence type="ECO:0000256" key="1">
    <source>
        <dbReference type="SAM" id="MobiDB-lite"/>
    </source>
</evidence>
<dbReference type="EMBL" id="DSVQ01000001">
    <property type="protein sequence ID" value="HGT37706.1"/>
    <property type="molecule type" value="Genomic_DNA"/>
</dbReference>
<dbReference type="GO" id="GO:0006260">
    <property type="term" value="P:DNA replication"/>
    <property type="evidence" value="ECO:0007669"/>
    <property type="project" value="InterPro"/>
</dbReference>
<organism evidence="3">
    <name type="scientific">Schlesneria paludicola</name>
    <dbReference type="NCBI Taxonomy" id="360056"/>
    <lineage>
        <taxon>Bacteria</taxon>
        <taxon>Pseudomonadati</taxon>
        <taxon>Planctomycetota</taxon>
        <taxon>Planctomycetia</taxon>
        <taxon>Planctomycetales</taxon>
        <taxon>Planctomycetaceae</taxon>
        <taxon>Schlesneria</taxon>
    </lineage>
</organism>
<dbReference type="GO" id="GO:0005524">
    <property type="term" value="F:ATP binding"/>
    <property type="evidence" value="ECO:0007669"/>
    <property type="project" value="InterPro"/>
</dbReference>
<dbReference type="GO" id="GO:0005829">
    <property type="term" value="C:cytosol"/>
    <property type="evidence" value="ECO:0007669"/>
    <property type="project" value="TreeGrafter"/>
</dbReference>
<feature type="compositionally biased region" description="Basic and acidic residues" evidence="1">
    <location>
        <begin position="149"/>
        <end position="163"/>
    </location>
</feature>
<dbReference type="GO" id="GO:0003678">
    <property type="term" value="F:DNA helicase activity"/>
    <property type="evidence" value="ECO:0007669"/>
    <property type="project" value="InterPro"/>
</dbReference>
<dbReference type="PROSITE" id="PS51199">
    <property type="entry name" value="SF4_HELICASE"/>
    <property type="match status" value="1"/>
</dbReference>
<feature type="domain" description="SF4 helicase" evidence="2">
    <location>
        <begin position="277"/>
        <end position="528"/>
    </location>
</feature>
<dbReference type="InterPro" id="IPR007694">
    <property type="entry name" value="DNA_helicase_DnaB-like_C"/>
</dbReference>
<dbReference type="AlphaFoldDB" id="A0A7C4QNS4"/>
<proteinExistence type="predicted"/>